<dbReference type="FunFam" id="1.10.510.10:FF:000480">
    <property type="entry name" value="Pollen receptor-like kinase 1"/>
    <property type="match status" value="1"/>
</dbReference>
<evidence type="ECO:0000256" key="8">
    <source>
        <dbReference type="ARBA" id="ARBA00022729"/>
    </source>
</evidence>
<evidence type="ECO:0000256" key="19">
    <source>
        <dbReference type="SAM" id="Phobius"/>
    </source>
</evidence>
<feature type="chain" id="PRO_5020619270" description="non-specific serine/threonine protein kinase" evidence="20">
    <location>
        <begin position="28"/>
        <end position="657"/>
    </location>
</feature>
<evidence type="ECO:0000256" key="2">
    <source>
        <dbReference type="ARBA" id="ARBA00008684"/>
    </source>
</evidence>
<comment type="similarity">
    <text evidence="2">Belongs to the protein kinase superfamily. Ser/Thr protein kinase family.</text>
</comment>
<evidence type="ECO:0000313" key="22">
    <source>
        <dbReference type="EMBL" id="THG10082.1"/>
    </source>
</evidence>
<feature type="region of interest" description="Disordered" evidence="18">
    <location>
        <begin position="273"/>
        <end position="322"/>
    </location>
</feature>
<evidence type="ECO:0000256" key="15">
    <source>
        <dbReference type="ARBA" id="ARBA00023170"/>
    </source>
</evidence>
<evidence type="ECO:0000313" key="23">
    <source>
        <dbReference type="Proteomes" id="UP000306102"/>
    </source>
</evidence>
<dbReference type="EC" id="2.7.11.1" evidence="3"/>
<dbReference type="SUPFAM" id="SSF56112">
    <property type="entry name" value="Protein kinase-like (PK-like)"/>
    <property type="match status" value="1"/>
</dbReference>
<keyword evidence="14 19" id="KW-0472">Membrane</keyword>
<feature type="signal peptide" evidence="20">
    <location>
        <begin position="1"/>
        <end position="27"/>
    </location>
</feature>
<dbReference type="InterPro" id="IPR011009">
    <property type="entry name" value="Kinase-like_dom_sf"/>
</dbReference>
<keyword evidence="9" id="KW-0677">Repeat</keyword>
<comment type="caution">
    <text evidence="22">The sequence shown here is derived from an EMBL/GenBank/DDBJ whole genome shotgun (WGS) entry which is preliminary data.</text>
</comment>
<dbReference type="Proteomes" id="UP000306102">
    <property type="component" value="Unassembled WGS sequence"/>
</dbReference>
<dbReference type="STRING" id="542762.A0A4S4E2J3"/>
<keyword evidence="4" id="KW-0597">Phosphoprotein</keyword>
<evidence type="ECO:0000256" key="16">
    <source>
        <dbReference type="ARBA" id="ARBA00047899"/>
    </source>
</evidence>
<keyword evidence="6" id="KW-0808">Transferase</keyword>
<keyword evidence="5" id="KW-0433">Leucine-rich repeat</keyword>
<dbReference type="InterPro" id="IPR013210">
    <property type="entry name" value="LRR_N_plant-typ"/>
</dbReference>
<feature type="domain" description="Protein kinase" evidence="21">
    <location>
        <begin position="343"/>
        <end position="632"/>
    </location>
</feature>
<evidence type="ECO:0000256" key="12">
    <source>
        <dbReference type="ARBA" id="ARBA00022840"/>
    </source>
</evidence>
<dbReference type="PROSITE" id="PS50011">
    <property type="entry name" value="PROTEIN_KINASE_DOM"/>
    <property type="match status" value="1"/>
</dbReference>
<keyword evidence="13 19" id="KW-1133">Transmembrane helix</keyword>
<dbReference type="Pfam" id="PF08263">
    <property type="entry name" value="LRRNT_2"/>
    <property type="match status" value="1"/>
</dbReference>
<keyword evidence="15" id="KW-0675">Receptor</keyword>
<evidence type="ECO:0000256" key="1">
    <source>
        <dbReference type="ARBA" id="ARBA00004167"/>
    </source>
</evidence>
<dbReference type="SUPFAM" id="SSF52058">
    <property type="entry name" value="L domain-like"/>
    <property type="match status" value="1"/>
</dbReference>
<dbReference type="GO" id="GO:0004674">
    <property type="term" value="F:protein serine/threonine kinase activity"/>
    <property type="evidence" value="ECO:0007669"/>
    <property type="project" value="UniProtKB-EC"/>
</dbReference>
<keyword evidence="8 20" id="KW-0732">Signal</keyword>
<dbReference type="Pfam" id="PF07714">
    <property type="entry name" value="PK_Tyr_Ser-Thr"/>
    <property type="match status" value="1"/>
</dbReference>
<keyword evidence="7 19" id="KW-0812">Transmembrane</keyword>
<proteinExistence type="inferred from homology"/>
<keyword evidence="11" id="KW-0418">Kinase</keyword>
<evidence type="ECO:0000256" key="13">
    <source>
        <dbReference type="ARBA" id="ARBA00022989"/>
    </source>
</evidence>
<dbReference type="AlphaFoldDB" id="A0A4S4E2J3"/>
<gene>
    <name evidence="22" type="ORF">TEA_019824</name>
</gene>
<dbReference type="PANTHER" id="PTHR48007:SF64">
    <property type="entry name" value="POLLEN RECEPTOR-LIKE KINASE 1"/>
    <property type="match status" value="1"/>
</dbReference>
<evidence type="ECO:0000256" key="17">
    <source>
        <dbReference type="ARBA" id="ARBA00048679"/>
    </source>
</evidence>
<dbReference type="Pfam" id="PF13855">
    <property type="entry name" value="LRR_8"/>
    <property type="match status" value="1"/>
</dbReference>
<feature type="region of interest" description="Disordered" evidence="18">
    <location>
        <begin position="628"/>
        <end position="657"/>
    </location>
</feature>
<comment type="catalytic activity">
    <reaction evidence="16">
        <text>L-threonyl-[protein] + ATP = O-phospho-L-threonyl-[protein] + ADP + H(+)</text>
        <dbReference type="Rhea" id="RHEA:46608"/>
        <dbReference type="Rhea" id="RHEA-COMP:11060"/>
        <dbReference type="Rhea" id="RHEA-COMP:11605"/>
        <dbReference type="ChEBI" id="CHEBI:15378"/>
        <dbReference type="ChEBI" id="CHEBI:30013"/>
        <dbReference type="ChEBI" id="CHEBI:30616"/>
        <dbReference type="ChEBI" id="CHEBI:61977"/>
        <dbReference type="ChEBI" id="CHEBI:456216"/>
        <dbReference type="EC" id="2.7.11.1"/>
    </reaction>
</comment>
<evidence type="ECO:0000259" key="21">
    <source>
        <dbReference type="PROSITE" id="PS50011"/>
    </source>
</evidence>
<comment type="subcellular location">
    <subcellularLocation>
        <location evidence="1">Membrane</location>
        <topology evidence="1">Single-pass membrane protein</topology>
    </subcellularLocation>
</comment>
<dbReference type="GO" id="GO:0005524">
    <property type="term" value="F:ATP binding"/>
    <property type="evidence" value="ECO:0007669"/>
    <property type="project" value="UniProtKB-KW"/>
</dbReference>
<keyword evidence="10" id="KW-0547">Nucleotide-binding</keyword>
<feature type="transmembrane region" description="Helical" evidence="19">
    <location>
        <begin position="240"/>
        <end position="266"/>
    </location>
</feature>
<evidence type="ECO:0000256" key="6">
    <source>
        <dbReference type="ARBA" id="ARBA00022679"/>
    </source>
</evidence>
<dbReference type="EMBL" id="SDRB02008079">
    <property type="protein sequence ID" value="THG10082.1"/>
    <property type="molecule type" value="Genomic_DNA"/>
</dbReference>
<dbReference type="GO" id="GO:0016020">
    <property type="term" value="C:membrane"/>
    <property type="evidence" value="ECO:0007669"/>
    <property type="project" value="UniProtKB-SubCell"/>
</dbReference>
<dbReference type="InterPro" id="IPR046959">
    <property type="entry name" value="PRK1-6/SRF4-like"/>
</dbReference>
<evidence type="ECO:0000256" key="10">
    <source>
        <dbReference type="ARBA" id="ARBA00022741"/>
    </source>
</evidence>
<evidence type="ECO:0000256" key="9">
    <source>
        <dbReference type="ARBA" id="ARBA00022737"/>
    </source>
</evidence>
<dbReference type="InterPro" id="IPR001611">
    <property type="entry name" value="Leu-rich_rpt"/>
</dbReference>
<evidence type="ECO:0000256" key="5">
    <source>
        <dbReference type="ARBA" id="ARBA00022614"/>
    </source>
</evidence>
<organism evidence="22 23">
    <name type="scientific">Camellia sinensis var. sinensis</name>
    <name type="common">China tea</name>
    <dbReference type="NCBI Taxonomy" id="542762"/>
    <lineage>
        <taxon>Eukaryota</taxon>
        <taxon>Viridiplantae</taxon>
        <taxon>Streptophyta</taxon>
        <taxon>Embryophyta</taxon>
        <taxon>Tracheophyta</taxon>
        <taxon>Spermatophyta</taxon>
        <taxon>Magnoliopsida</taxon>
        <taxon>eudicotyledons</taxon>
        <taxon>Gunneridae</taxon>
        <taxon>Pentapetalae</taxon>
        <taxon>asterids</taxon>
        <taxon>Ericales</taxon>
        <taxon>Theaceae</taxon>
        <taxon>Camellia</taxon>
    </lineage>
</organism>
<keyword evidence="23" id="KW-1185">Reference proteome</keyword>
<evidence type="ECO:0000256" key="14">
    <source>
        <dbReference type="ARBA" id="ARBA00023136"/>
    </source>
</evidence>
<accession>A0A4S4E2J3</accession>
<evidence type="ECO:0000256" key="3">
    <source>
        <dbReference type="ARBA" id="ARBA00012513"/>
    </source>
</evidence>
<dbReference type="Gene3D" id="1.10.510.10">
    <property type="entry name" value="Transferase(Phosphotransferase) domain 1"/>
    <property type="match status" value="1"/>
</dbReference>
<feature type="compositionally biased region" description="Basic and acidic residues" evidence="18">
    <location>
        <begin position="285"/>
        <end position="301"/>
    </location>
</feature>
<dbReference type="InterPro" id="IPR000719">
    <property type="entry name" value="Prot_kinase_dom"/>
</dbReference>
<dbReference type="Gene3D" id="3.30.200.20">
    <property type="entry name" value="Phosphorylase Kinase, domain 1"/>
    <property type="match status" value="1"/>
</dbReference>
<keyword evidence="12" id="KW-0067">ATP-binding</keyword>
<protein>
    <recommendedName>
        <fullName evidence="3">non-specific serine/threonine protein kinase</fullName>
        <ecNumber evidence="3">2.7.11.1</ecNumber>
    </recommendedName>
</protein>
<dbReference type="PANTHER" id="PTHR48007">
    <property type="entry name" value="LEUCINE-RICH REPEAT RECEPTOR-LIKE PROTEIN KINASE PXC1"/>
    <property type="match status" value="1"/>
</dbReference>
<sequence length="657" mass="71625">MAPNILLPPRSLLLLLVLLLQVVSSSCKSDSEILLDFKKSLGNNGALSSWNTKTTPCSGNKENWVGVLCEEKGNVWGLKLEDMGLSGAIDLESLKDLPALRTISLMNNNLDGSLSSLKKLGALKSAYLSNNKFFGEIESNAFDGMHSLKKLHLANNEFTGLIPLSLTILPKLIELNLEGNKFQGEIPDFKQGILKSLNVSDNDLQGPIPASLAKMNASSFSGNELLCGTPLEACPSESKLPVGTVVVLIVAVVVALAAIAAVFIILGRCCQKSSSSSQKSTGTTEHPRVSKGRSDELDKMEQGGGGGSSSPENSTTSKKAENSGKLTFLNEDPNQFELGDLLKASAEVLGSGYFGSSYKAALVTGNTVVVKRFRQMNNVGREEFQEHMRRLGRLRHPNLLPILAFYYRKEEKLLVSSYVDNVSLAVHLHGNSRSHPSLGWPARLKIIKGVAKGLLYLYNELPSLIVPHGHLKSSNVLLNESFEPLLTDYGLVPVVNQEHAQDIMVAYKSPEYKQNGRITKKTDLWSFGILILEILTGKFPANYLQQGKGSDTNTDTDLVTWVHSVAHEDNKCTSEVFDKDMGATKNSEGEMLKLLKIGLACAQTDVEKRCDLKEAVEKIEDLKDKDTDEDFYSSYTSDGDVKSARGLSDDFSFSMNG</sequence>
<name>A0A4S4E2J3_CAMSN</name>
<evidence type="ECO:0000256" key="20">
    <source>
        <dbReference type="SAM" id="SignalP"/>
    </source>
</evidence>
<evidence type="ECO:0000256" key="18">
    <source>
        <dbReference type="SAM" id="MobiDB-lite"/>
    </source>
</evidence>
<dbReference type="InterPro" id="IPR032675">
    <property type="entry name" value="LRR_dom_sf"/>
</dbReference>
<dbReference type="InterPro" id="IPR001245">
    <property type="entry name" value="Ser-Thr/Tyr_kinase_cat_dom"/>
</dbReference>
<evidence type="ECO:0000256" key="11">
    <source>
        <dbReference type="ARBA" id="ARBA00022777"/>
    </source>
</evidence>
<reference evidence="22 23" key="1">
    <citation type="journal article" date="2018" name="Proc. Natl. Acad. Sci. U.S.A.">
        <title>Draft genome sequence of Camellia sinensis var. sinensis provides insights into the evolution of the tea genome and tea quality.</title>
        <authorList>
            <person name="Wei C."/>
            <person name="Yang H."/>
            <person name="Wang S."/>
            <person name="Zhao J."/>
            <person name="Liu C."/>
            <person name="Gao L."/>
            <person name="Xia E."/>
            <person name="Lu Y."/>
            <person name="Tai Y."/>
            <person name="She G."/>
            <person name="Sun J."/>
            <person name="Cao H."/>
            <person name="Tong W."/>
            <person name="Gao Q."/>
            <person name="Li Y."/>
            <person name="Deng W."/>
            <person name="Jiang X."/>
            <person name="Wang W."/>
            <person name="Chen Q."/>
            <person name="Zhang S."/>
            <person name="Li H."/>
            <person name="Wu J."/>
            <person name="Wang P."/>
            <person name="Li P."/>
            <person name="Shi C."/>
            <person name="Zheng F."/>
            <person name="Jian J."/>
            <person name="Huang B."/>
            <person name="Shan D."/>
            <person name="Shi M."/>
            <person name="Fang C."/>
            <person name="Yue Y."/>
            <person name="Li F."/>
            <person name="Li D."/>
            <person name="Wei S."/>
            <person name="Han B."/>
            <person name="Jiang C."/>
            <person name="Yin Y."/>
            <person name="Xia T."/>
            <person name="Zhang Z."/>
            <person name="Bennetzen J.L."/>
            <person name="Zhao S."/>
            <person name="Wan X."/>
        </authorList>
    </citation>
    <scope>NUCLEOTIDE SEQUENCE [LARGE SCALE GENOMIC DNA]</scope>
    <source>
        <strain evidence="23">cv. Shuchazao</strain>
        <tissue evidence="22">Leaf</tissue>
    </source>
</reference>
<dbReference type="FunFam" id="3.30.200.20:FF:000307">
    <property type="entry name" value="pollen receptor-like kinase 1"/>
    <property type="match status" value="1"/>
</dbReference>
<evidence type="ECO:0000256" key="7">
    <source>
        <dbReference type="ARBA" id="ARBA00022692"/>
    </source>
</evidence>
<comment type="catalytic activity">
    <reaction evidence="17">
        <text>L-seryl-[protein] + ATP = O-phospho-L-seryl-[protein] + ADP + H(+)</text>
        <dbReference type="Rhea" id="RHEA:17989"/>
        <dbReference type="Rhea" id="RHEA-COMP:9863"/>
        <dbReference type="Rhea" id="RHEA-COMP:11604"/>
        <dbReference type="ChEBI" id="CHEBI:15378"/>
        <dbReference type="ChEBI" id="CHEBI:29999"/>
        <dbReference type="ChEBI" id="CHEBI:30616"/>
        <dbReference type="ChEBI" id="CHEBI:83421"/>
        <dbReference type="ChEBI" id="CHEBI:456216"/>
        <dbReference type="EC" id="2.7.11.1"/>
    </reaction>
</comment>
<evidence type="ECO:0000256" key="4">
    <source>
        <dbReference type="ARBA" id="ARBA00022553"/>
    </source>
</evidence>
<dbReference type="Pfam" id="PF00560">
    <property type="entry name" value="LRR_1"/>
    <property type="match status" value="1"/>
</dbReference>
<dbReference type="Gene3D" id="3.80.10.10">
    <property type="entry name" value="Ribonuclease Inhibitor"/>
    <property type="match status" value="2"/>
</dbReference>